<dbReference type="AlphaFoldDB" id="A0A2S7IKH9"/>
<dbReference type="CDD" id="cd00085">
    <property type="entry name" value="HNHc"/>
    <property type="match status" value="1"/>
</dbReference>
<keyword evidence="2" id="KW-0255">Endonuclease</keyword>
<dbReference type="InterPro" id="IPR003615">
    <property type="entry name" value="HNH_nuc"/>
</dbReference>
<dbReference type="GO" id="GO:0004519">
    <property type="term" value="F:endonuclease activity"/>
    <property type="evidence" value="ECO:0007669"/>
    <property type="project" value="UniProtKB-KW"/>
</dbReference>
<reference evidence="3" key="1">
    <citation type="submission" date="2018-02" db="EMBL/GenBank/DDBJ databases">
        <title>Genome sequencing of Solimonas sp. HR-BB.</title>
        <authorList>
            <person name="Lee Y."/>
            <person name="Jeon C.O."/>
        </authorList>
    </citation>
    <scope>NUCLEOTIDE SEQUENCE [LARGE SCALE GENOMIC DNA]</scope>
    <source>
        <strain evidence="3">HR-U</strain>
    </source>
</reference>
<dbReference type="PANTHER" id="PTHR33877:SF2">
    <property type="entry name" value="OS07G0170200 PROTEIN"/>
    <property type="match status" value="1"/>
</dbReference>
<dbReference type="Proteomes" id="UP000239590">
    <property type="component" value="Unassembled WGS sequence"/>
</dbReference>
<dbReference type="InterPro" id="IPR052892">
    <property type="entry name" value="NA-targeting_endonuclease"/>
</dbReference>
<keyword evidence="2" id="KW-0378">Hydrolase</keyword>
<name>A0A2S7IKH9_9BACT</name>
<dbReference type="RefSeq" id="WP_104709419.1">
    <property type="nucleotide sequence ID" value="NZ_PTRA01000001.1"/>
</dbReference>
<keyword evidence="3" id="KW-1185">Reference proteome</keyword>
<dbReference type="EMBL" id="PTRA01000001">
    <property type="protein sequence ID" value="PQA58166.1"/>
    <property type="molecule type" value="Genomic_DNA"/>
</dbReference>
<dbReference type="OrthoDB" id="9802901at2"/>
<organism evidence="2 3">
    <name type="scientific">Siphonobacter curvatus</name>
    <dbReference type="NCBI Taxonomy" id="2094562"/>
    <lineage>
        <taxon>Bacteria</taxon>
        <taxon>Pseudomonadati</taxon>
        <taxon>Bacteroidota</taxon>
        <taxon>Cytophagia</taxon>
        <taxon>Cytophagales</taxon>
        <taxon>Cytophagaceae</taxon>
        <taxon>Siphonobacter</taxon>
    </lineage>
</organism>
<protein>
    <submittedName>
        <fullName evidence="2">HNH endonuclease</fullName>
    </submittedName>
</protein>
<keyword evidence="2" id="KW-0540">Nuclease</keyword>
<dbReference type="Gene3D" id="1.10.30.50">
    <property type="match status" value="1"/>
</dbReference>
<dbReference type="PANTHER" id="PTHR33877">
    <property type="entry name" value="SLL1193 PROTEIN"/>
    <property type="match status" value="1"/>
</dbReference>
<comment type="caution">
    <text evidence="2">The sequence shown here is derived from an EMBL/GenBank/DDBJ whole genome shotgun (WGS) entry which is preliminary data.</text>
</comment>
<evidence type="ECO:0000313" key="2">
    <source>
        <dbReference type="EMBL" id="PQA58166.1"/>
    </source>
</evidence>
<dbReference type="SMART" id="SM00507">
    <property type="entry name" value="HNHc"/>
    <property type="match status" value="1"/>
</dbReference>
<gene>
    <name evidence="2" type="ORF">C5O19_00340</name>
</gene>
<proteinExistence type="predicted"/>
<accession>A0A2S7IKH9</accession>
<feature type="domain" description="HNH nuclease" evidence="1">
    <location>
        <begin position="71"/>
        <end position="121"/>
    </location>
</feature>
<dbReference type="InterPro" id="IPR029471">
    <property type="entry name" value="HNH_5"/>
</dbReference>
<sequence length="172" mass="19894">MGRKVLVLNQDYSALTICSVAKAFLLVYLKKADLVSESQTENLRSISQSFPMPTVIRLHKYVYLPYRGVMLTRQNIFRRDGHRCQYCGTSDDLTLDHVLPKSRSGKSSWDNLTTACKRCNSRKGDFTPEEAGMPLRQRPFKPSFIMFIRDFSGMIDETWLPFLTRKEKKVTD</sequence>
<evidence type="ECO:0000313" key="3">
    <source>
        <dbReference type="Proteomes" id="UP000239590"/>
    </source>
</evidence>
<evidence type="ECO:0000259" key="1">
    <source>
        <dbReference type="SMART" id="SM00507"/>
    </source>
</evidence>
<dbReference type="Pfam" id="PF14279">
    <property type="entry name" value="HNH_5"/>
    <property type="match status" value="1"/>
</dbReference>